<reference evidence="2 3" key="1">
    <citation type="submission" date="2019-01" db="EMBL/GenBank/DDBJ databases">
        <authorList>
            <person name="Ferrante I. M."/>
        </authorList>
    </citation>
    <scope>NUCLEOTIDE SEQUENCE [LARGE SCALE GENOMIC DNA]</scope>
    <source>
        <strain evidence="2 3">B856</strain>
    </source>
</reference>
<evidence type="ECO:0000256" key="1">
    <source>
        <dbReference type="SAM" id="MobiDB-lite"/>
    </source>
</evidence>
<keyword evidence="3" id="KW-1185">Reference proteome</keyword>
<feature type="region of interest" description="Disordered" evidence="1">
    <location>
        <begin position="436"/>
        <end position="456"/>
    </location>
</feature>
<evidence type="ECO:0000313" key="3">
    <source>
        <dbReference type="Proteomes" id="UP000291116"/>
    </source>
</evidence>
<proteinExistence type="predicted"/>
<feature type="compositionally biased region" description="Polar residues" evidence="1">
    <location>
        <begin position="503"/>
        <end position="512"/>
    </location>
</feature>
<dbReference type="Proteomes" id="UP000291116">
    <property type="component" value="Unassembled WGS sequence"/>
</dbReference>
<feature type="compositionally biased region" description="Polar residues" evidence="1">
    <location>
        <begin position="136"/>
        <end position="152"/>
    </location>
</feature>
<feature type="compositionally biased region" description="Low complexity" evidence="1">
    <location>
        <begin position="23"/>
        <end position="38"/>
    </location>
</feature>
<organism evidence="2 3">
    <name type="scientific">Pseudo-nitzschia multistriata</name>
    <dbReference type="NCBI Taxonomy" id="183589"/>
    <lineage>
        <taxon>Eukaryota</taxon>
        <taxon>Sar</taxon>
        <taxon>Stramenopiles</taxon>
        <taxon>Ochrophyta</taxon>
        <taxon>Bacillariophyta</taxon>
        <taxon>Bacillariophyceae</taxon>
        <taxon>Bacillariophycidae</taxon>
        <taxon>Bacillariales</taxon>
        <taxon>Bacillariaceae</taxon>
        <taxon>Pseudo-nitzschia</taxon>
    </lineage>
</organism>
<accession>A0A448ZF66</accession>
<name>A0A448ZF66_9STRA</name>
<protein>
    <submittedName>
        <fullName evidence="2">Uncharacterized protein</fullName>
    </submittedName>
</protein>
<evidence type="ECO:0000313" key="2">
    <source>
        <dbReference type="EMBL" id="VEU40693.1"/>
    </source>
</evidence>
<dbReference type="OrthoDB" id="47039at2759"/>
<feature type="region of interest" description="Disordered" evidence="1">
    <location>
        <begin position="125"/>
        <end position="153"/>
    </location>
</feature>
<gene>
    <name evidence="2" type="ORF">PSNMU_V1.4_AUG-EV-PASAV3_0075890</name>
</gene>
<sequence length="581" mass="62861">MNKKVVVSASKPMGWSRGTSFGSDVSRTSSNTSASSVVPSPPSSELCALISFAYKLGSSVHNNDSNIIGNNSDVRREAKLLMSLSCSSPVQTDEDGEGHNIVHQNCNSNYSKELTGRESISVAIDASSSSSSSLSTGRITPTHSITSMSSGGSRRDTFCFTCPSLSLDDAQRGTNNTVGSSTNPGSMLSRTLKVDDQDAMRLSSEAMARNVIESVQKAIEWRILSWVDSLSNALVVKEMELKHNTIGDDLQQLQQELYYSNEALLIVALGEIKGKINVLEANTAFKVLNKVSQVDETGLALKKRRVGEEEDRTGLEEGEYVYDVVHILEMQCTLNISTPAGNVQVDLNVPGKINGTFLSGEDDACEDKLTDVAIHLNTEMMASMIEKCSRIAVRVSAEALLKGEQQDLPEVEEKAKAMALEESQSQNTTLIKKTVTTSAIVSPPPATRSPKRKATEDRNVPDLMVITPARNTNSSLTQGRGSNTNPVGLQIPSNFPRSRDGGRQSQVSQDFTSDFDYASPSTTKIDFAARLPPKKLILKQKKHSAAIITPLKTMAPEYIQREKGPNLPVLVEAACAAIKKN</sequence>
<feature type="compositionally biased region" description="Low complexity" evidence="1">
    <location>
        <begin position="125"/>
        <end position="135"/>
    </location>
</feature>
<feature type="region of interest" description="Disordered" evidence="1">
    <location>
        <begin position="494"/>
        <end position="515"/>
    </location>
</feature>
<feature type="region of interest" description="Disordered" evidence="1">
    <location>
        <begin position="17"/>
        <end position="38"/>
    </location>
</feature>
<dbReference type="AlphaFoldDB" id="A0A448ZF66"/>
<dbReference type="EMBL" id="CAACVS010000300">
    <property type="protein sequence ID" value="VEU40693.1"/>
    <property type="molecule type" value="Genomic_DNA"/>
</dbReference>